<comment type="caution">
    <text evidence="5">The sequence shown here is derived from an EMBL/GenBank/DDBJ whole genome shotgun (WGS) entry which is preliminary data.</text>
</comment>
<dbReference type="Proteomes" id="UP000460272">
    <property type="component" value="Unassembled WGS sequence"/>
</dbReference>
<dbReference type="Pfam" id="PF08450">
    <property type="entry name" value="SGL"/>
    <property type="match status" value="1"/>
</dbReference>
<feature type="binding site" evidence="3">
    <location>
        <position position="112"/>
    </location>
    <ligand>
        <name>substrate</name>
    </ligand>
</feature>
<dbReference type="GO" id="GO:0019853">
    <property type="term" value="P:L-ascorbic acid biosynthetic process"/>
    <property type="evidence" value="ECO:0007669"/>
    <property type="project" value="TreeGrafter"/>
</dbReference>
<evidence type="ECO:0000256" key="3">
    <source>
        <dbReference type="PIRSR" id="PIRSR605511-2"/>
    </source>
</evidence>
<evidence type="ECO:0000313" key="6">
    <source>
        <dbReference type="Proteomes" id="UP000460272"/>
    </source>
</evidence>
<evidence type="ECO:0000256" key="2">
    <source>
        <dbReference type="PIRSR" id="PIRSR605511-1"/>
    </source>
</evidence>
<reference evidence="5 6" key="1">
    <citation type="submission" date="2018-11" db="EMBL/GenBank/DDBJ databases">
        <title>Trebonia kvetii gen.nov., sp.nov., a novel acidophilic actinobacterium, and proposal of the new actinobacterial family Treboniaceae fam. nov.</title>
        <authorList>
            <person name="Rapoport D."/>
            <person name="Sagova-Mareckova M."/>
            <person name="Sedlacek I."/>
            <person name="Provaznik J."/>
            <person name="Kralova S."/>
            <person name="Pavlinic D."/>
            <person name="Benes V."/>
            <person name="Kopecky J."/>
        </authorList>
    </citation>
    <scope>NUCLEOTIDE SEQUENCE [LARGE SCALE GENOMIC DNA]</scope>
    <source>
        <strain evidence="5 6">15Tr583</strain>
    </source>
</reference>
<proteinExistence type="inferred from homology"/>
<evidence type="ECO:0000313" key="5">
    <source>
        <dbReference type="EMBL" id="TVZ07357.1"/>
    </source>
</evidence>
<accession>A0A6P2C8K1</accession>
<dbReference type="EMBL" id="RPFW01000001">
    <property type="protein sequence ID" value="TVZ07357.1"/>
    <property type="molecule type" value="Genomic_DNA"/>
</dbReference>
<feature type="binding site" evidence="3">
    <location>
        <position position="94"/>
    </location>
    <ligand>
        <name>substrate</name>
    </ligand>
</feature>
<comment type="cofactor">
    <cofactor evidence="3">
        <name>Zn(2+)</name>
        <dbReference type="ChEBI" id="CHEBI:29105"/>
    </cofactor>
    <text evidence="3">Binds 1 divalent metal cation per subunit.</text>
</comment>
<dbReference type="PRINTS" id="PR01790">
    <property type="entry name" value="SMP30FAMILY"/>
</dbReference>
<dbReference type="PANTHER" id="PTHR10907">
    <property type="entry name" value="REGUCALCIN"/>
    <property type="match status" value="1"/>
</dbReference>
<keyword evidence="3" id="KW-0862">Zinc</keyword>
<sequence>MVAELGEGPYWVPEDDCLLWVDIPRGELHRTYFPSRETLTVDLGAVSAAFPALGGGILTAGGSRLVLHLPAERGEKWTSRTIGEVPAREGVRFNDAAVDPAGRVWVGSMHIDETDPLGELLRLDPGGELTTVVKGVTISNGISWSPDGGRMYYVDSPTRRVDVFDYDPATGEAFQRRVFCDVSAFPGVPDGLTVDADGYIWVAMHGGSALLRITSDGERDAVLELPVSMPTSCAFGGPGMSDLYVTTASRGLNEAGRAAEPLAGRLLRLHPGPAGLPSTTTYATLPA</sequence>
<dbReference type="PANTHER" id="PTHR10907:SF47">
    <property type="entry name" value="REGUCALCIN"/>
    <property type="match status" value="1"/>
</dbReference>
<evidence type="ECO:0000256" key="1">
    <source>
        <dbReference type="ARBA" id="ARBA00008853"/>
    </source>
</evidence>
<dbReference type="InterPro" id="IPR011042">
    <property type="entry name" value="6-blade_b-propeller_TolB-like"/>
</dbReference>
<dbReference type="GO" id="GO:0004341">
    <property type="term" value="F:gluconolactonase activity"/>
    <property type="evidence" value="ECO:0007669"/>
    <property type="project" value="TreeGrafter"/>
</dbReference>
<dbReference type="AlphaFoldDB" id="A0A6P2C8K1"/>
<dbReference type="GO" id="GO:0005509">
    <property type="term" value="F:calcium ion binding"/>
    <property type="evidence" value="ECO:0007669"/>
    <property type="project" value="TreeGrafter"/>
</dbReference>
<gene>
    <name evidence="5" type="ORF">EAS64_00755</name>
</gene>
<name>A0A6P2C8K1_9ACTN</name>
<dbReference type="OrthoDB" id="2633250at2"/>
<dbReference type="SUPFAM" id="SSF63829">
    <property type="entry name" value="Calcium-dependent phosphotriesterase"/>
    <property type="match status" value="1"/>
</dbReference>
<feature type="active site" description="Proton donor/acceptor" evidence="2">
    <location>
        <position position="190"/>
    </location>
</feature>
<protein>
    <submittedName>
        <fullName evidence="5">SMP-30/gluconolactonase/LRE family protein</fullName>
    </submittedName>
</protein>
<dbReference type="Gene3D" id="2.120.10.30">
    <property type="entry name" value="TolB, C-terminal domain"/>
    <property type="match status" value="1"/>
</dbReference>
<keyword evidence="3" id="KW-0479">Metal-binding</keyword>
<comment type="similarity">
    <text evidence="1">Belongs to the SMP-30/CGR1 family.</text>
</comment>
<feature type="binding site" evidence="3">
    <location>
        <position position="190"/>
    </location>
    <ligand>
        <name>a divalent metal cation</name>
        <dbReference type="ChEBI" id="CHEBI:60240"/>
    </ligand>
</feature>
<keyword evidence="6" id="KW-1185">Reference proteome</keyword>
<feature type="binding site" evidence="3">
    <location>
        <position position="7"/>
    </location>
    <ligand>
        <name>a divalent metal cation</name>
        <dbReference type="ChEBI" id="CHEBI:60240"/>
    </ligand>
</feature>
<feature type="binding site" evidence="3">
    <location>
        <position position="92"/>
    </location>
    <ligand>
        <name>substrate</name>
    </ligand>
</feature>
<feature type="domain" description="SMP-30/Gluconolactonase/LRE-like region" evidence="4">
    <location>
        <begin position="5"/>
        <end position="248"/>
    </location>
</feature>
<organism evidence="5 6">
    <name type="scientific">Trebonia kvetii</name>
    <dbReference type="NCBI Taxonomy" id="2480626"/>
    <lineage>
        <taxon>Bacteria</taxon>
        <taxon>Bacillati</taxon>
        <taxon>Actinomycetota</taxon>
        <taxon>Actinomycetes</taxon>
        <taxon>Streptosporangiales</taxon>
        <taxon>Treboniaceae</taxon>
        <taxon>Trebonia</taxon>
    </lineage>
</organism>
<dbReference type="InterPro" id="IPR005511">
    <property type="entry name" value="SMP-30"/>
</dbReference>
<dbReference type="InterPro" id="IPR013658">
    <property type="entry name" value="SGL"/>
</dbReference>
<feature type="binding site" evidence="3">
    <location>
        <position position="140"/>
    </location>
    <ligand>
        <name>a divalent metal cation</name>
        <dbReference type="ChEBI" id="CHEBI:60240"/>
    </ligand>
</feature>
<evidence type="ECO:0000259" key="4">
    <source>
        <dbReference type="Pfam" id="PF08450"/>
    </source>
</evidence>